<keyword evidence="2" id="KW-0378">Hydrolase</keyword>
<evidence type="ECO:0000256" key="1">
    <source>
        <dbReference type="SAM" id="MobiDB-lite"/>
    </source>
</evidence>
<accession>A0A839RXW2</accession>
<sequence length="170" mass="17701">MTSTPQPAPEPTPQPQSSAAPGGFATPDRLAATVSACRALIENRFPGEAADDVERGAAAMLLDDGTILTGTAPDVVNPGVEICHETEPFAAAFRLGRAIAASVCLAREAPGRFVVLSPCGVCRERLAVHGPDVRVAVPQPGAERGDPAWVALGEALPYYWAAAFDDVPWD</sequence>
<feature type="compositionally biased region" description="Pro residues" evidence="1">
    <location>
        <begin position="1"/>
        <end position="14"/>
    </location>
</feature>
<evidence type="ECO:0000313" key="2">
    <source>
        <dbReference type="EMBL" id="MBB3049992.1"/>
    </source>
</evidence>
<dbReference type="CDD" id="cd01283">
    <property type="entry name" value="cytidine_deaminase"/>
    <property type="match status" value="1"/>
</dbReference>
<dbReference type="RefSeq" id="WP_183648405.1">
    <property type="nucleotide sequence ID" value="NZ_JACHWU010000001.1"/>
</dbReference>
<comment type="caution">
    <text evidence="2">The sequence shown here is derived from an EMBL/GenBank/DDBJ whole genome shotgun (WGS) entry which is preliminary data.</text>
</comment>
<keyword evidence="3" id="KW-1185">Reference proteome</keyword>
<dbReference type="InterPro" id="IPR016193">
    <property type="entry name" value="Cytidine_deaminase-like"/>
</dbReference>
<dbReference type="EC" id="3.5.4.5" evidence="2"/>
<organism evidence="2 3">
    <name type="scientific">Prauserella isguenensis</name>
    <dbReference type="NCBI Taxonomy" id="1470180"/>
    <lineage>
        <taxon>Bacteria</taxon>
        <taxon>Bacillati</taxon>
        <taxon>Actinomycetota</taxon>
        <taxon>Actinomycetes</taxon>
        <taxon>Pseudonocardiales</taxon>
        <taxon>Pseudonocardiaceae</taxon>
        <taxon>Prauserella</taxon>
    </lineage>
</organism>
<dbReference type="EMBL" id="JACHWU010000001">
    <property type="protein sequence ID" value="MBB3049992.1"/>
    <property type="molecule type" value="Genomic_DNA"/>
</dbReference>
<protein>
    <submittedName>
        <fullName evidence="2">Cytidine deaminase</fullName>
        <ecNumber evidence="2">3.5.4.5</ecNumber>
    </submittedName>
</protein>
<evidence type="ECO:0000313" key="3">
    <source>
        <dbReference type="Proteomes" id="UP000550714"/>
    </source>
</evidence>
<name>A0A839RXW2_9PSEU</name>
<dbReference type="GO" id="GO:0004126">
    <property type="term" value="F:cytidine deaminase activity"/>
    <property type="evidence" value="ECO:0007669"/>
    <property type="project" value="UniProtKB-EC"/>
</dbReference>
<feature type="region of interest" description="Disordered" evidence="1">
    <location>
        <begin position="1"/>
        <end position="25"/>
    </location>
</feature>
<proteinExistence type="predicted"/>
<dbReference type="NCBIfam" id="NF006155">
    <property type="entry name" value="PRK08298.1"/>
    <property type="match status" value="1"/>
</dbReference>
<dbReference type="Proteomes" id="UP000550714">
    <property type="component" value="Unassembled WGS sequence"/>
</dbReference>
<dbReference type="Gene3D" id="3.40.140.10">
    <property type="entry name" value="Cytidine Deaminase, domain 2"/>
    <property type="match status" value="1"/>
</dbReference>
<dbReference type="SUPFAM" id="SSF53927">
    <property type="entry name" value="Cytidine deaminase-like"/>
    <property type="match status" value="1"/>
</dbReference>
<dbReference type="AlphaFoldDB" id="A0A839RXW2"/>
<gene>
    <name evidence="2" type="ORF">FHS23_000987</name>
</gene>
<reference evidence="2 3" key="1">
    <citation type="submission" date="2020-08" db="EMBL/GenBank/DDBJ databases">
        <title>Genomic Encyclopedia of Type Strains, Phase III (KMG-III): the genomes of soil and plant-associated and newly described type strains.</title>
        <authorList>
            <person name="Whitman W."/>
        </authorList>
    </citation>
    <scope>NUCLEOTIDE SEQUENCE [LARGE SCALE GENOMIC DNA]</scope>
    <source>
        <strain evidence="2 3">CECT 8577</strain>
    </source>
</reference>